<dbReference type="InterPro" id="IPR051267">
    <property type="entry name" value="STEAP_metalloreductase"/>
</dbReference>
<dbReference type="AlphaFoldDB" id="A0A1C3V556"/>
<dbReference type="STRING" id="52131.GA0061100_104372"/>
<dbReference type="PANTHER" id="PTHR14239:SF10">
    <property type="entry name" value="REDUCTASE"/>
    <property type="match status" value="1"/>
</dbReference>
<name>A0A1C3V556_9HYPH</name>
<evidence type="ECO:0000259" key="2">
    <source>
        <dbReference type="Pfam" id="PF03807"/>
    </source>
</evidence>
<dbReference type="Pfam" id="PF03807">
    <property type="entry name" value="F420_oxidored"/>
    <property type="match status" value="1"/>
</dbReference>
<dbReference type="PANTHER" id="PTHR14239">
    <property type="entry name" value="DUDULIN-RELATED"/>
    <property type="match status" value="1"/>
</dbReference>
<organism evidence="3 4">
    <name type="scientific">Rhizobium hainanense</name>
    <dbReference type="NCBI Taxonomy" id="52131"/>
    <lineage>
        <taxon>Bacteria</taxon>
        <taxon>Pseudomonadati</taxon>
        <taxon>Pseudomonadota</taxon>
        <taxon>Alphaproteobacteria</taxon>
        <taxon>Hyphomicrobiales</taxon>
        <taxon>Rhizobiaceae</taxon>
        <taxon>Rhizobium/Agrobacterium group</taxon>
        <taxon>Rhizobium</taxon>
    </lineage>
</organism>
<feature type="domain" description="Pyrroline-5-carboxylate reductase catalytic N-terminal" evidence="2">
    <location>
        <begin position="2"/>
        <end position="92"/>
    </location>
</feature>
<reference evidence="4" key="1">
    <citation type="submission" date="2016-08" db="EMBL/GenBank/DDBJ databases">
        <authorList>
            <person name="Varghese N."/>
            <person name="Submissions Spin"/>
        </authorList>
    </citation>
    <scope>NUCLEOTIDE SEQUENCE [LARGE SCALE GENOMIC DNA]</scope>
    <source>
        <strain evidence="4">CCBAU 57015</strain>
    </source>
</reference>
<dbReference type="EMBL" id="FMAC01000004">
    <property type="protein sequence ID" value="SCB22845.1"/>
    <property type="molecule type" value="Genomic_DNA"/>
</dbReference>
<protein>
    <recommendedName>
        <fullName evidence="2">Pyrroline-5-carboxylate reductase catalytic N-terminal domain-containing protein</fullName>
    </recommendedName>
</protein>
<dbReference type="SUPFAM" id="SSF51735">
    <property type="entry name" value="NAD(P)-binding Rossmann-fold domains"/>
    <property type="match status" value="1"/>
</dbReference>
<evidence type="ECO:0000313" key="3">
    <source>
        <dbReference type="EMBL" id="SCB22845.1"/>
    </source>
</evidence>
<keyword evidence="1" id="KW-0560">Oxidoreductase</keyword>
<dbReference type="InterPro" id="IPR036291">
    <property type="entry name" value="NAD(P)-bd_dom_sf"/>
</dbReference>
<dbReference type="Gene3D" id="3.40.50.720">
    <property type="entry name" value="NAD(P)-binding Rossmann-like Domain"/>
    <property type="match status" value="1"/>
</dbReference>
<sequence length="208" mass="21200">MKIAVIGTGNMGAGLARLLAATGYDLVIGHRDPATAASFAAELGKNIEAGGIAAAAKLADIIILALPYGAVAEALKEAGNLKGKVLVDISNPVTADLRGLVVGHSTSAAEEIQALAPGATVIKAFNTIFAQLLPLEARKGKTVQVFVAGDDEKAKGAVSRFVNAAGFEAVDAGPLSNARFIEPIGEMNIHFGFFLGKGPSVAPAWVQL</sequence>
<dbReference type="OrthoDB" id="7557417at2"/>
<gene>
    <name evidence="3" type="ORF">GA0061100_104372</name>
</gene>
<accession>A0A1C3V556</accession>
<evidence type="ECO:0000313" key="4">
    <source>
        <dbReference type="Proteomes" id="UP000186228"/>
    </source>
</evidence>
<evidence type="ECO:0000256" key="1">
    <source>
        <dbReference type="ARBA" id="ARBA00023002"/>
    </source>
</evidence>
<keyword evidence="4" id="KW-1185">Reference proteome</keyword>
<dbReference type="Proteomes" id="UP000186228">
    <property type="component" value="Unassembled WGS sequence"/>
</dbReference>
<dbReference type="InterPro" id="IPR028939">
    <property type="entry name" value="P5C_Rdtase_cat_N"/>
</dbReference>
<dbReference type="GO" id="GO:0016491">
    <property type="term" value="F:oxidoreductase activity"/>
    <property type="evidence" value="ECO:0007669"/>
    <property type="project" value="UniProtKB-KW"/>
</dbReference>
<proteinExistence type="predicted"/>